<protein>
    <submittedName>
        <fullName evidence="1">Uncharacterized protein</fullName>
    </submittedName>
</protein>
<proteinExistence type="predicted"/>
<organism evidence="1">
    <name type="scientific">viral metagenome</name>
    <dbReference type="NCBI Taxonomy" id="1070528"/>
    <lineage>
        <taxon>unclassified sequences</taxon>
        <taxon>metagenomes</taxon>
        <taxon>organismal metagenomes</taxon>
    </lineage>
</organism>
<dbReference type="EMBL" id="MT143259">
    <property type="protein sequence ID" value="QJA94775.1"/>
    <property type="molecule type" value="Genomic_DNA"/>
</dbReference>
<dbReference type="AlphaFoldDB" id="A0A6M3LQ12"/>
<name>A0A6M3LQ12_9ZZZZ</name>
<reference evidence="1" key="1">
    <citation type="submission" date="2020-03" db="EMBL/GenBank/DDBJ databases">
        <title>The deep terrestrial virosphere.</title>
        <authorList>
            <person name="Holmfeldt K."/>
            <person name="Nilsson E."/>
            <person name="Simone D."/>
            <person name="Lopez-Fernandez M."/>
            <person name="Wu X."/>
            <person name="de Brujin I."/>
            <person name="Lundin D."/>
            <person name="Andersson A."/>
            <person name="Bertilsson S."/>
            <person name="Dopson M."/>
        </authorList>
    </citation>
    <scope>NUCLEOTIDE SEQUENCE</scope>
    <source>
        <strain evidence="1">MM415B03750</strain>
    </source>
</reference>
<evidence type="ECO:0000313" key="1">
    <source>
        <dbReference type="EMBL" id="QJA94775.1"/>
    </source>
</evidence>
<accession>A0A6M3LQ12</accession>
<sequence length="62" mass="7482">MKKLLYHILVIICALIRWPPPDYVDGYGKHYQIDQKGQWRKKKWTGRKYKNLKYGGGHHENI</sequence>
<gene>
    <name evidence="1" type="ORF">MM415B03750_0015</name>
</gene>